<feature type="transmembrane region" description="Helical" evidence="7">
    <location>
        <begin position="52"/>
        <end position="77"/>
    </location>
</feature>
<feature type="region of interest" description="Disordered" evidence="8">
    <location>
        <begin position="1"/>
        <end position="44"/>
    </location>
</feature>
<dbReference type="InterPro" id="IPR000515">
    <property type="entry name" value="MetI-like"/>
</dbReference>
<sequence>MIAISDAISSSTGRAATEGPDAAGTGPRTGLARSPRRREPSHRPLRRSMSRAGMLFVAPAAVYVLVFQIVPVLYGLVLSFTEYTPLQRGAPTFVGLSNYGALIADGAFRNALWVTARYTLQVLPPTVVIALVLAMLANRPFRGVGLFRSALYVPHIVSLTAVSMIWLWMYSQNGLFNDVLEVLNLSPQKWLNDPETALNGVSVMRIWKALGSNMVLLLAGLQTIPRHLYEAASIDGAGLWHRFRHVTLPGLRPMLVYVVATDIIYLSQSFAEIFVLTSGGPMSSTTTVNYLIYTEAFEYSSMGSASAMAFVLFAFIAGLTLIALRGGRER</sequence>
<dbReference type="EMBL" id="JAGIOD010000001">
    <property type="protein sequence ID" value="MBP2381989.1"/>
    <property type="molecule type" value="Genomic_DNA"/>
</dbReference>
<evidence type="ECO:0000313" key="10">
    <source>
        <dbReference type="EMBL" id="MBP2381989.1"/>
    </source>
</evidence>
<keyword evidence="3" id="KW-1003">Cell membrane</keyword>
<dbReference type="CDD" id="cd06261">
    <property type="entry name" value="TM_PBP2"/>
    <property type="match status" value="1"/>
</dbReference>
<comment type="similarity">
    <text evidence="7">Belongs to the binding-protein-dependent transport system permease family.</text>
</comment>
<dbReference type="Proteomes" id="UP001519290">
    <property type="component" value="Unassembled WGS sequence"/>
</dbReference>
<evidence type="ECO:0000256" key="7">
    <source>
        <dbReference type="RuleBase" id="RU363032"/>
    </source>
</evidence>
<organism evidence="10 11">
    <name type="scientific">Brachybacterium sacelli</name>
    <dbReference type="NCBI Taxonomy" id="173364"/>
    <lineage>
        <taxon>Bacteria</taxon>
        <taxon>Bacillati</taxon>
        <taxon>Actinomycetota</taxon>
        <taxon>Actinomycetes</taxon>
        <taxon>Micrococcales</taxon>
        <taxon>Dermabacteraceae</taxon>
        <taxon>Brachybacterium</taxon>
    </lineage>
</organism>
<proteinExistence type="inferred from homology"/>
<reference evidence="10 11" key="1">
    <citation type="submission" date="2021-03" db="EMBL/GenBank/DDBJ databases">
        <title>Sequencing the genomes of 1000 actinobacteria strains.</title>
        <authorList>
            <person name="Klenk H.-P."/>
        </authorList>
    </citation>
    <scope>NUCLEOTIDE SEQUENCE [LARGE SCALE GENOMIC DNA]</scope>
    <source>
        <strain evidence="10 11">DSM 14566</strain>
    </source>
</reference>
<feature type="domain" description="ABC transmembrane type-1" evidence="9">
    <location>
        <begin position="112"/>
        <end position="323"/>
    </location>
</feature>
<keyword evidence="4 7" id="KW-0812">Transmembrane</keyword>
<dbReference type="Pfam" id="PF00528">
    <property type="entry name" value="BPD_transp_1"/>
    <property type="match status" value="1"/>
</dbReference>
<dbReference type="RefSeq" id="WP_209901555.1">
    <property type="nucleotide sequence ID" value="NZ_BAAAJW010000011.1"/>
</dbReference>
<evidence type="ECO:0000256" key="3">
    <source>
        <dbReference type="ARBA" id="ARBA00022475"/>
    </source>
</evidence>
<keyword evidence="2 7" id="KW-0813">Transport</keyword>
<dbReference type="InterPro" id="IPR035906">
    <property type="entry name" value="MetI-like_sf"/>
</dbReference>
<keyword evidence="10" id="KW-0762">Sugar transport</keyword>
<gene>
    <name evidence="10" type="ORF">JOF43_001946</name>
</gene>
<dbReference type="InterPro" id="IPR051393">
    <property type="entry name" value="ABC_transporter_permease"/>
</dbReference>
<evidence type="ECO:0000256" key="4">
    <source>
        <dbReference type="ARBA" id="ARBA00022692"/>
    </source>
</evidence>
<evidence type="ECO:0000256" key="2">
    <source>
        <dbReference type="ARBA" id="ARBA00022448"/>
    </source>
</evidence>
<keyword evidence="11" id="KW-1185">Reference proteome</keyword>
<dbReference type="PANTHER" id="PTHR30193">
    <property type="entry name" value="ABC TRANSPORTER PERMEASE PROTEIN"/>
    <property type="match status" value="1"/>
</dbReference>
<dbReference type="PANTHER" id="PTHR30193:SF37">
    <property type="entry name" value="INNER MEMBRANE ABC TRANSPORTER PERMEASE PROTEIN YCJO"/>
    <property type="match status" value="1"/>
</dbReference>
<evidence type="ECO:0000256" key="8">
    <source>
        <dbReference type="SAM" id="MobiDB-lite"/>
    </source>
</evidence>
<evidence type="ECO:0000256" key="5">
    <source>
        <dbReference type="ARBA" id="ARBA00022989"/>
    </source>
</evidence>
<evidence type="ECO:0000259" key="9">
    <source>
        <dbReference type="PROSITE" id="PS50928"/>
    </source>
</evidence>
<feature type="transmembrane region" description="Helical" evidence="7">
    <location>
        <begin position="149"/>
        <end position="169"/>
    </location>
</feature>
<name>A0ABS4X0K1_9MICO</name>
<dbReference type="Gene3D" id="1.10.3720.10">
    <property type="entry name" value="MetI-like"/>
    <property type="match status" value="1"/>
</dbReference>
<accession>A0ABS4X0K1</accession>
<comment type="subcellular location">
    <subcellularLocation>
        <location evidence="1 7">Cell membrane</location>
        <topology evidence="1 7">Multi-pass membrane protein</topology>
    </subcellularLocation>
</comment>
<feature type="transmembrane region" description="Helical" evidence="7">
    <location>
        <begin position="118"/>
        <end position="137"/>
    </location>
</feature>
<feature type="transmembrane region" description="Helical" evidence="7">
    <location>
        <begin position="299"/>
        <end position="324"/>
    </location>
</feature>
<dbReference type="PROSITE" id="PS50928">
    <property type="entry name" value="ABC_TM1"/>
    <property type="match status" value="1"/>
</dbReference>
<evidence type="ECO:0000256" key="6">
    <source>
        <dbReference type="ARBA" id="ARBA00023136"/>
    </source>
</evidence>
<keyword evidence="6 7" id="KW-0472">Membrane</keyword>
<evidence type="ECO:0000256" key="1">
    <source>
        <dbReference type="ARBA" id="ARBA00004651"/>
    </source>
</evidence>
<keyword evidence="5 7" id="KW-1133">Transmembrane helix</keyword>
<comment type="caution">
    <text evidence="10">The sequence shown here is derived from an EMBL/GenBank/DDBJ whole genome shotgun (WGS) entry which is preliminary data.</text>
</comment>
<protein>
    <submittedName>
        <fullName evidence="10">ABC-type sugar transport system permease subunit</fullName>
    </submittedName>
</protein>
<evidence type="ECO:0000313" key="11">
    <source>
        <dbReference type="Proteomes" id="UP001519290"/>
    </source>
</evidence>
<dbReference type="SUPFAM" id="SSF161098">
    <property type="entry name" value="MetI-like"/>
    <property type="match status" value="1"/>
</dbReference>